<evidence type="ECO:0000256" key="1">
    <source>
        <dbReference type="ARBA" id="ARBA00008563"/>
    </source>
</evidence>
<dbReference type="GO" id="GO:1990904">
    <property type="term" value="C:ribonucleoprotein complex"/>
    <property type="evidence" value="ECO:0007669"/>
    <property type="project" value="UniProtKB-KW"/>
</dbReference>
<organism evidence="7 8">
    <name type="scientific">candidate division WS6 bacterium 34_10</name>
    <dbReference type="NCBI Taxonomy" id="1641389"/>
    <lineage>
        <taxon>Bacteria</taxon>
        <taxon>Candidatus Dojkabacteria</taxon>
    </lineage>
</organism>
<dbReference type="GO" id="GO:0005737">
    <property type="term" value="C:cytoplasm"/>
    <property type="evidence" value="ECO:0007669"/>
    <property type="project" value="UniProtKB-ARBA"/>
</dbReference>
<dbReference type="PANTHER" id="PTHR21349">
    <property type="entry name" value="50S RIBOSOMAL PROTEIN L21"/>
    <property type="match status" value="1"/>
</dbReference>
<dbReference type="AlphaFoldDB" id="A0A101HHA6"/>
<keyword evidence="2 4" id="KW-0689">Ribosomal protein</keyword>
<evidence type="ECO:0000256" key="5">
    <source>
        <dbReference type="RuleBase" id="RU000562"/>
    </source>
</evidence>
<gene>
    <name evidence="4" type="primary">rplU</name>
    <name evidence="7" type="ORF">XD93_0696</name>
</gene>
<dbReference type="NCBIfam" id="TIGR00061">
    <property type="entry name" value="L21"/>
    <property type="match status" value="1"/>
</dbReference>
<keyword evidence="4 5" id="KW-0694">RNA-binding</keyword>
<dbReference type="HAMAP" id="MF_01363">
    <property type="entry name" value="Ribosomal_bL21"/>
    <property type="match status" value="1"/>
</dbReference>
<dbReference type="SUPFAM" id="SSF141091">
    <property type="entry name" value="L21p-like"/>
    <property type="match status" value="1"/>
</dbReference>
<comment type="caution">
    <text evidence="7">The sequence shown here is derived from an EMBL/GenBank/DDBJ whole genome shotgun (WGS) entry which is preliminary data.</text>
</comment>
<reference evidence="8" key="1">
    <citation type="journal article" date="2015" name="MBio">
        <title>Genome-Resolved Metagenomic Analysis Reveals Roles for Candidate Phyla and Other Microbial Community Members in Biogeochemical Transformations in Oil Reservoirs.</title>
        <authorList>
            <person name="Hu P."/>
            <person name="Tom L."/>
            <person name="Singh A."/>
            <person name="Thomas B.C."/>
            <person name="Baker B.J."/>
            <person name="Piceno Y.M."/>
            <person name="Andersen G.L."/>
            <person name="Banfield J.F."/>
        </authorList>
    </citation>
    <scope>NUCLEOTIDE SEQUENCE [LARGE SCALE GENOMIC DNA]</scope>
</reference>
<dbReference type="EMBL" id="LGGO01000097">
    <property type="protein sequence ID" value="KUK76836.1"/>
    <property type="molecule type" value="Genomic_DNA"/>
</dbReference>
<comment type="similarity">
    <text evidence="1 4 5">Belongs to the bacterial ribosomal protein bL21 family.</text>
</comment>
<evidence type="ECO:0000256" key="6">
    <source>
        <dbReference type="SAM" id="MobiDB-lite"/>
    </source>
</evidence>
<evidence type="ECO:0000256" key="3">
    <source>
        <dbReference type="ARBA" id="ARBA00023274"/>
    </source>
</evidence>
<dbReference type="InterPro" id="IPR028909">
    <property type="entry name" value="bL21-like"/>
</dbReference>
<evidence type="ECO:0000256" key="2">
    <source>
        <dbReference type="ARBA" id="ARBA00022980"/>
    </source>
</evidence>
<dbReference type="PATRIC" id="fig|1641389.3.peg.844"/>
<name>A0A101HHA6_9BACT</name>
<accession>A0A101HHA6</accession>
<dbReference type="GO" id="GO:0006412">
    <property type="term" value="P:translation"/>
    <property type="evidence" value="ECO:0007669"/>
    <property type="project" value="UniProtKB-UniRule"/>
</dbReference>
<feature type="region of interest" description="Disordered" evidence="6">
    <location>
        <begin position="1"/>
        <end position="35"/>
    </location>
</feature>
<proteinExistence type="inferred from homology"/>
<protein>
    <recommendedName>
        <fullName evidence="4">Large ribosomal subunit protein bL21</fullName>
    </recommendedName>
</protein>
<evidence type="ECO:0000313" key="8">
    <source>
        <dbReference type="Proteomes" id="UP000053904"/>
    </source>
</evidence>
<dbReference type="InterPro" id="IPR001787">
    <property type="entry name" value="Ribosomal_bL21"/>
</dbReference>
<dbReference type="PANTHER" id="PTHR21349:SF0">
    <property type="entry name" value="LARGE RIBOSOMAL SUBUNIT PROTEIN BL21M"/>
    <property type="match status" value="1"/>
</dbReference>
<sequence>MAEAKKKTTKKSTTKKTTKKSTKKSTAKNTSTKKTNSDKFAVIELAGTQLKVREGKQYEVKKLSGNKGDKIEIENVLMIVEGDDRKIGEPYIKDAKVTLEITSQKKGEKVKVFKYKAKSRYRRSYGHRPSITRVLVKKIS</sequence>
<dbReference type="Proteomes" id="UP000053904">
    <property type="component" value="Unassembled WGS sequence"/>
</dbReference>
<dbReference type="GO" id="GO:0005840">
    <property type="term" value="C:ribosome"/>
    <property type="evidence" value="ECO:0007669"/>
    <property type="project" value="UniProtKB-KW"/>
</dbReference>
<comment type="subunit">
    <text evidence="4">Part of the 50S ribosomal subunit. Contacts protein L20.</text>
</comment>
<dbReference type="Pfam" id="PF00829">
    <property type="entry name" value="Ribosomal_L21p"/>
    <property type="match status" value="1"/>
</dbReference>
<comment type="function">
    <text evidence="4 5">This protein binds to 23S rRNA in the presence of protein L20.</text>
</comment>
<dbReference type="InterPro" id="IPR036164">
    <property type="entry name" value="bL21-like_sf"/>
</dbReference>
<dbReference type="GO" id="GO:0003735">
    <property type="term" value="F:structural constituent of ribosome"/>
    <property type="evidence" value="ECO:0007669"/>
    <property type="project" value="InterPro"/>
</dbReference>
<keyword evidence="4 5" id="KW-0699">rRNA-binding</keyword>
<keyword evidence="3 4" id="KW-0687">Ribonucleoprotein</keyword>
<feature type="compositionally biased region" description="Basic residues" evidence="6">
    <location>
        <begin position="7"/>
        <end position="26"/>
    </location>
</feature>
<evidence type="ECO:0000256" key="4">
    <source>
        <dbReference type="HAMAP-Rule" id="MF_01363"/>
    </source>
</evidence>
<dbReference type="GO" id="GO:0019843">
    <property type="term" value="F:rRNA binding"/>
    <property type="evidence" value="ECO:0007669"/>
    <property type="project" value="UniProtKB-UniRule"/>
</dbReference>
<evidence type="ECO:0000313" key="7">
    <source>
        <dbReference type="EMBL" id="KUK76836.1"/>
    </source>
</evidence>